<protein>
    <recommendedName>
        <fullName evidence="8">C2H2-type domain-containing protein</fullName>
    </recommendedName>
</protein>
<comment type="subcellular location">
    <subcellularLocation>
        <location evidence="1">Nucleus</location>
    </subcellularLocation>
</comment>
<dbReference type="InterPro" id="IPR036236">
    <property type="entry name" value="Znf_C2H2_sf"/>
</dbReference>
<keyword evidence="3" id="KW-0677">Repeat</keyword>
<dbReference type="PROSITE" id="PS50157">
    <property type="entry name" value="ZINC_FINGER_C2H2_2"/>
    <property type="match status" value="3"/>
</dbReference>
<evidence type="ECO:0000259" key="8">
    <source>
        <dbReference type="PROSITE" id="PS50157"/>
    </source>
</evidence>
<feature type="domain" description="C2H2-type" evidence="8">
    <location>
        <begin position="221"/>
        <end position="249"/>
    </location>
</feature>
<evidence type="ECO:0000256" key="5">
    <source>
        <dbReference type="ARBA" id="ARBA00022833"/>
    </source>
</evidence>
<evidence type="ECO:0000256" key="4">
    <source>
        <dbReference type="ARBA" id="ARBA00022771"/>
    </source>
</evidence>
<dbReference type="PANTHER" id="PTHR16515:SF49">
    <property type="entry name" value="GASTRULA ZINC FINGER PROTEIN XLCGF49.1-LIKE-RELATED"/>
    <property type="match status" value="1"/>
</dbReference>
<keyword evidence="2" id="KW-0479">Metal-binding</keyword>
<dbReference type="PANTHER" id="PTHR16515">
    <property type="entry name" value="PR DOMAIN ZINC FINGER PROTEIN"/>
    <property type="match status" value="1"/>
</dbReference>
<evidence type="ECO:0000256" key="1">
    <source>
        <dbReference type="ARBA" id="ARBA00004123"/>
    </source>
</evidence>
<evidence type="ECO:0000256" key="3">
    <source>
        <dbReference type="ARBA" id="ARBA00022737"/>
    </source>
</evidence>
<accession>A0A7S1XIZ9</accession>
<sequence>MEMRVASSVSDVMSQRDEEWMLPGIGFVLFSSNTNWEEAPKLPELKQMLKVHSAGCPCQDRFDADGFRSRVQAADRTEDSLNRSSDLCAKHSAFKSEAQTEGAEALRGNRSFLKQLPRGFSNERSSAMFEPRGQLATAKLMKDRSIKIALSKVGAGVKKSSRVRCTQCEATFSQRSHMYCHVRAVHDKLKLHECKFCGASFNRRAYLRQHESIVHEKSRPQRCPECDMTFGWRSEVAAHIRFAHRAANSSVRT</sequence>
<dbReference type="InterPro" id="IPR013087">
    <property type="entry name" value="Znf_C2H2_type"/>
</dbReference>
<name>A0A7S1XIZ9_9RHOD</name>
<dbReference type="PROSITE" id="PS00028">
    <property type="entry name" value="ZINC_FINGER_C2H2_1"/>
    <property type="match status" value="3"/>
</dbReference>
<keyword evidence="6" id="KW-0539">Nucleus</keyword>
<dbReference type="InterPro" id="IPR050331">
    <property type="entry name" value="Zinc_finger"/>
</dbReference>
<proteinExistence type="predicted"/>
<evidence type="ECO:0000256" key="6">
    <source>
        <dbReference type="ARBA" id="ARBA00023242"/>
    </source>
</evidence>
<dbReference type="EMBL" id="HBGI01002748">
    <property type="protein sequence ID" value="CAD9240034.1"/>
    <property type="molecule type" value="Transcribed_RNA"/>
</dbReference>
<gene>
    <name evidence="9" type="ORF">EAUS1353_LOCUS1772</name>
</gene>
<evidence type="ECO:0000256" key="7">
    <source>
        <dbReference type="PROSITE-ProRule" id="PRU00042"/>
    </source>
</evidence>
<feature type="domain" description="C2H2-type" evidence="8">
    <location>
        <begin position="163"/>
        <end position="191"/>
    </location>
</feature>
<dbReference type="SUPFAM" id="SSF57667">
    <property type="entry name" value="beta-beta-alpha zinc fingers"/>
    <property type="match status" value="2"/>
</dbReference>
<evidence type="ECO:0000256" key="2">
    <source>
        <dbReference type="ARBA" id="ARBA00022723"/>
    </source>
</evidence>
<keyword evidence="5" id="KW-0862">Zinc</keyword>
<dbReference type="GO" id="GO:0005634">
    <property type="term" value="C:nucleus"/>
    <property type="evidence" value="ECO:0007669"/>
    <property type="project" value="UniProtKB-SubCell"/>
</dbReference>
<dbReference type="GO" id="GO:0010468">
    <property type="term" value="P:regulation of gene expression"/>
    <property type="evidence" value="ECO:0007669"/>
    <property type="project" value="TreeGrafter"/>
</dbReference>
<feature type="domain" description="C2H2-type" evidence="8">
    <location>
        <begin position="192"/>
        <end position="220"/>
    </location>
</feature>
<evidence type="ECO:0000313" key="9">
    <source>
        <dbReference type="EMBL" id="CAD9240034.1"/>
    </source>
</evidence>
<dbReference type="GO" id="GO:0008270">
    <property type="term" value="F:zinc ion binding"/>
    <property type="evidence" value="ECO:0007669"/>
    <property type="project" value="UniProtKB-KW"/>
</dbReference>
<organism evidence="9">
    <name type="scientific">Erythrolobus australicus</name>
    <dbReference type="NCBI Taxonomy" id="1077150"/>
    <lineage>
        <taxon>Eukaryota</taxon>
        <taxon>Rhodophyta</taxon>
        <taxon>Bangiophyceae</taxon>
        <taxon>Porphyridiales</taxon>
        <taxon>Porphyridiaceae</taxon>
        <taxon>Erythrolobus</taxon>
    </lineage>
</organism>
<keyword evidence="4 7" id="KW-0863">Zinc-finger</keyword>
<reference evidence="9" key="1">
    <citation type="submission" date="2021-01" db="EMBL/GenBank/DDBJ databases">
        <authorList>
            <person name="Corre E."/>
            <person name="Pelletier E."/>
            <person name="Niang G."/>
            <person name="Scheremetjew M."/>
            <person name="Finn R."/>
            <person name="Kale V."/>
            <person name="Holt S."/>
            <person name="Cochrane G."/>
            <person name="Meng A."/>
            <person name="Brown T."/>
            <person name="Cohen L."/>
        </authorList>
    </citation>
    <scope>NUCLEOTIDE SEQUENCE</scope>
    <source>
        <strain evidence="9">CCMP3124</strain>
    </source>
</reference>
<dbReference type="Gene3D" id="3.30.160.60">
    <property type="entry name" value="Classic Zinc Finger"/>
    <property type="match status" value="1"/>
</dbReference>
<dbReference type="AlphaFoldDB" id="A0A7S1XIZ9"/>
<dbReference type="SMART" id="SM00355">
    <property type="entry name" value="ZnF_C2H2"/>
    <property type="match status" value="3"/>
</dbReference>
<dbReference type="Pfam" id="PF00096">
    <property type="entry name" value="zf-C2H2"/>
    <property type="match status" value="1"/>
</dbReference>